<proteinExistence type="predicted"/>
<feature type="transmembrane region" description="Helical" evidence="1">
    <location>
        <begin position="129"/>
        <end position="150"/>
    </location>
</feature>
<evidence type="ECO:0000256" key="1">
    <source>
        <dbReference type="SAM" id="Phobius"/>
    </source>
</evidence>
<dbReference type="RefSeq" id="WP_022858335.1">
    <property type="nucleotide sequence ID" value="NZ_CP007457.1"/>
</dbReference>
<feature type="transmembrane region" description="Helical" evidence="1">
    <location>
        <begin position="170"/>
        <end position="197"/>
    </location>
</feature>
<dbReference type="NCBIfam" id="NF038065">
    <property type="entry name" value="Pr6Pr"/>
    <property type="match status" value="1"/>
</dbReference>
<dbReference type="Proteomes" id="UP000030636">
    <property type="component" value="Chromosome"/>
</dbReference>
<keyword evidence="3" id="KW-1185">Reference proteome</keyword>
<dbReference type="STRING" id="1447715.AH67_01485"/>
<evidence type="ECO:0000313" key="2">
    <source>
        <dbReference type="EMBL" id="AIZ15774.1"/>
    </source>
</evidence>
<accession>A0A0A7IAC8</accession>
<keyword evidence="1" id="KW-0472">Membrane</keyword>
<feature type="transmembrane region" description="Helical" evidence="1">
    <location>
        <begin position="101"/>
        <end position="117"/>
    </location>
</feature>
<feature type="transmembrane region" description="Helical" evidence="1">
    <location>
        <begin position="61"/>
        <end position="81"/>
    </location>
</feature>
<sequence length="208" mass="22970">MRFVAGIWRLAIVALCVMGTSEAWTQPNRWVYFTFQTGALVGFVMLWAAAASLVHGVQPPAWLKGAATTYAIVVALVAFTMLPPDDPRTVPQIMGIMTNTMLHRIVPAMVVLDFLLFDEHRRLKASYPLLWLIYPPLYLTFVFVRAWWWPHAGPGAGGSPYPYDFLNLPAVGWAQFGIACLKVLAAFLASGAVVCLVDRALPEHALAK</sequence>
<evidence type="ECO:0000313" key="3">
    <source>
        <dbReference type="Proteomes" id="UP000030636"/>
    </source>
</evidence>
<dbReference type="EMBL" id="CP007457">
    <property type="protein sequence ID" value="AIZ15774.1"/>
    <property type="molecule type" value="Genomic_DNA"/>
</dbReference>
<dbReference type="KEGG" id="bpsp:AH67_01485"/>
<dbReference type="OrthoDB" id="9809977at2"/>
<feature type="transmembrane region" description="Helical" evidence="1">
    <location>
        <begin position="33"/>
        <end position="54"/>
    </location>
</feature>
<keyword evidence="1" id="KW-0812">Transmembrane</keyword>
<keyword evidence="1" id="KW-1133">Transmembrane helix</keyword>
<protein>
    <submittedName>
        <fullName evidence="2">Membrane protein</fullName>
    </submittedName>
</protein>
<name>A0A0A7IAC8_9BIFI</name>
<dbReference type="HOGENOM" id="CLU_077680_3_1_11"/>
<gene>
    <name evidence="2" type="ORF">AH67_01485</name>
</gene>
<dbReference type="InterPro" id="IPR049713">
    <property type="entry name" value="Pr6Pr-like"/>
</dbReference>
<reference evidence="2 3" key="1">
    <citation type="journal article" date="2015" name="Genome Announc.">
        <title>Bifidobacterium pseudolongum Strain PV8-2, Isolated from a Stool Sample of an Anemic Kenyan Infant.</title>
        <authorList>
            <person name="Vazquez-Gutierrez P."/>
            <person name="Lacroix C."/>
            <person name="Chassard C."/>
            <person name="Klumpp J."/>
            <person name="Stevens M.J."/>
            <person name="Jans C."/>
        </authorList>
    </citation>
    <scope>NUCLEOTIDE SEQUENCE [LARGE SCALE GENOMIC DNA]</scope>
    <source>
        <strain evidence="2 3">PV8-2</strain>
    </source>
</reference>
<dbReference type="AlphaFoldDB" id="A0A0A7IAC8"/>
<organism evidence="2 3">
    <name type="scientific">Bifidobacterium pseudolongum PV8-2</name>
    <dbReference type="NCBI Taxonomy" id="1447715"/>
    <lineage>
        <taxon>Bacteria</taxon>
        <taxon>Bacillati</taxon>
        <taxon>Actinomycetota</taxon>
        <taxon>Actinomycetes</taxon>
        <taxon>Bifidobacteriales</taxon>
        <taxon>Bifidobacteriaceae</taxon>
        <taxon>Bifidobacterium</taxon>
    </lineage>
</organism>